<evidence type="ECO:0000313" key="19">
    <source>
        <dbReference type="Proteomes" id="UP001652741"/>
    </source>
</evidence>
<organism evidence="19 20">
    <name type="scientific">Salmo salar</name>
    <name type="common">Atlantic salmon</name>
    <dbReference type="NCBI Taxonomy" id="8030"/>
    <lineage>
        <taxon>Eukaryota</taxon>
        <taxon>Metazoa</taxon>
        <taxon>Chordata</taxon>
        <taxon>Craniata</taxon>
        <taxon>Vertebrata</taxon>
        <taxon>Euteleostomi</taxon>
        <taxon>Actinopterygii</taxon>
        <taxon>Neopterygii</taxon>
        <taxon>Teleostei</taxon>
        <taxon>Protacanthopterygii</taxon>
        <taxon>Salmoniformes</taxon>
        <taxon>Salmonidae</taxon>
        <taxon>Salmoninae</taxon>
        <taxon>Salmo</taxon>
    </lineage>
</organism>
<dbReference type="SUPFAM" id="SSF48726">
    <property type="entry name" value="Immunoglobulin"/>
    <property type="match status" value="3"/>
</dbReference>
<evidence type="ECO:0000256" key="6">
    <source>
        <dbReference type="ARBA" id="ARBA00022729"/>
    </source>
</evidence>
<gene>
    <name evidence="20" type="primary">nectin3a</name>
</gene>
<evidence type="ECO:0000256" key="11">
    <source>
        <dbReference type="ARBA" id="ARBA00023136"/>
    </source>
</evidence>
<keyword evidence="12" id="KW-1015">Disulfide bond</keyword>
<evidence type="ECO:0000259" key="18">
    <source>
        <dbReference type="PROSITE" id="PS50835"/>
    </source>
</evidence>
<evidence type="ECO:0000256" key="8">
    <source>
        <dbReference type="ARBA" id="ARBA00022889"/>
    </source>
</evidence>
<dbReference type="Proteomes" id="UP001652741">
    <property type="component" value="Chromosome ssa20"/>
</dbReference>
<dbReference type="InterPro" id="IPR013783">
    <property type="entry name" value="Ig-like_fold"/>
</dbReference>
<evidence type="ECO:0000256" key="7">
    <source>
        <dbReference type="ARBA" id="ARBA00022737"/>
    </source>
</evidence>
<evidence type="ECO:0000256" key="15">
    <source>
        <dbReference type="ARBA" id="ARBA00082570"/>
    </source>
</evidence>
<dbReference type="GO" id="GO:0007156">
    <property type="term" value="P:homophilic cell adhesion via plasma membrane adhesion molecules"/>
    <property type="evidence" value="ECO:0007669"/>
    <property type="project" value="TreeGrafter"/>
</dbReference>
<keyword evidence="11 17" id="KW-0472">Membrane</keyword>
<keyword evidence="13" id="KW-0325">Glycoprotein</keyword>
<dbReference type="InterPro" id="IPR003598">
    <property type="entry name" value="Ig_sub2"/>
</dbReference>
<dbReference type="GO" id="GO:0043296">
    <property type="term" value="C:apical junction complex"/>
    <property type="evidence" value="ECO:0007669"/>
    <property type="project" value="TreeGrafter"/>
</dbReference>
<dbReference type="CTD" id="793240"/>
<feature type="region of interest" description="Disordered" evidence="16">
    <location>
        <begin position="340"/>
        <end position="379"/>
    </location>
</feature>
<evidence type="ECO:0000256" key="14">
    <source>
        <dbReference type="ARBA" id="ARBA00023319"/>
    </source>
</evidence>
<dbReference type="Bgee" id="ENSSSAG00000072469">
    <property type="expression patterns" value="Expressed in testis and 22 other cell types or tissues"/>
</dbReference>
<dbReference type="RefSeq" id="XP_014018582.1">
    <property type="nucleotide sequence ID" value="XM_014163107.2"/>
</dbReference>
<proteinExistence type="inferred from homology"/>
<dbReference type="PANTHER" id="PTHR23277:SF12">
    <property type="entry name" value="NECTIN-3"/>
    <property type="match status" value="1"/>
</dbReference>
<keyword evidence="19" id="KW-1185">Reference proteome</keyword>
<dbReference type="InterPro" id="IPR013162">
    <property type="entry name" value="CD80_C2-set"/>
</dbReference>
<comment type="similarity">
    <text evidence="3">Belongs to the nectin family.</text>
</comment>
<dbReference type="Pfam" id="PF13927">
    <property type="entry name" value="Ig_3"/>
    <property type="match status" value="1"/>
</dbReference>
<feature type="transmembrane region" description="Helical" evidence="17">
    <location>
        <begin position="390"/>
        <end position="413"/>
    </location>
</feature>
<name>A0A1S3NT51_SALSA</name>
<evidence type="ECO:0000256" key="5">
    <source>
        <dbReference type="ARBA" id="ARBA00022692"/>
    </source>
</evidence>
<evidence type="ECO:0000256" key="10">
    <source>
        <dbReference type="ARBA" id="ARBA00022989"/>
    </source>
</evidence>
<comment type="subcellular location">
    <subcellularLocation>
        <location evidence="2">Cell junction</location>
        <location evidence="2">Adherens junction</location>
    </subcellularLocation>
    <subcellularLocation>
        <location evidence="1">Cell membrane</location>
        <topology evidence="1">Single-pass membrane protein</topology>
    </subcellularLocation>
</comment>
<evidence type="ECO:0000313" key="20">
    <source>
        <dbReference type="RefSeq" id="XP_014018582.1"/>
    </source>
</evidence>
<keyword evidence="8" id="KW-0130">Cell adhesion</keyword>
<protein>
    <recommendedName>
        <fullName evidence="15">Nectin cell adhesion molecule 3</fullName>
    </recommendedName>
</protein>
<dbReference type="PANTHER" id="PTHR23277">
    <property type="entry name" value="NECTIN-RELATED"/>
    <property type="match status" value="1"/>
</dbReference>
<feature type="domain" description="Ig-like" evidence="18">
    <location>
        <begin position="250"/>
        <end position="323"/>
    </location>
</feature>
<dbReference type="OrthoDB" id="9442762at2759"/>
<dbReference type="InterPro" id="IPR003599">
    <property type="entry name" value="Ig_sub"/>
</dbReference>
<evidence type="ECO:0000256" key="13">
    <source>
        <dbReference type="ARBA" id="ARBA00023180"/>
    </source>
</evidence>
<dbReference type="GO" id="GO:0005886">
    <property type="term" value="C:plasma membrane"/>
    <property type="evidence" value="ECO:0007669"/>
    <property type="project" value="UniProtKB-SubCell"/>
</dbReference>
<evidence type="ECO:0000256" key="3">
    <source>
        <dbReference type="ARBA" id="ARBA00007810"/>
    </source>
</evidence>
<sequence length="558" mass="61169">MAKRLLLDYHKSLPLNGLQASTVLLLIYGFTCVSSNEVLVPERVSAVLGKNITLGCRVEVGTNLSLTQSSWERRLPSGTITLAVFNPQFGISISPDYARRLSFLNPSVHDATIVLEGVGFQDIGSYTCKVATFPLGNTQASTTVNILVEPKVYVSAGSMALVDGGNESVAATCIAERGRPAAEVSWETELFGRSEVQTQDEPNGTSTTQVRYVLEPRRHSQGHTLTCVVRHPALQTEFRIPYVLNVQFAPEVTVVGYDQNWFVGQDNVKLDCGAKANPPAHHFSWTRLDGPMPDGVDIVNNTFTFTRPLERNDSGLYRCEVSNDIGPRGQDVHVWIQDPPPTTAPVPTTSTPLFLDTSDTSTAPNKRRGASGHSTSPTLASLSDSSLGTIVGGAVGGVLFLVLLLILGGACFMRQRRTFRGDYYTKQYLGPSDMQKESQLDVLQPHELQEVYGDGHNSTYKDSQELKPKPGLGGDIIYPNDIQDREDWGDGHRGLREGSYFPAENQNTIHHPRGLPVHTPTVTNGSPYLPEDCYDNGTDSEYVSHMDGSVISRREWYV</sequence>
<dbReference type="KEGG" id="sasa:106581204"/>
<dbReference type="AlphaFoldDB" id="A0A1S3NT51"/>
<dbReference type="GO" id="GO:0005912">
    <property type="term" value="C:adherens junction"/>
    <property type="evidence" value="ECO:0007669"/>
    <property type="project" value="UniProtKB-SubCell"/>
</dbReference>
<reference evidence="20" key="1">
    <citation type="submission" date="2025-08" db="UniProtKB">
        <authorList>
            <consortium name="RefSeq"/>
        </authorList>
    </citation>
    <scope>IDENTIFICATION</scope>
</reference>
<evidence type="ECO:0000256" key="4">
    <source>
        <dbReference type="ARBA" id="ARBA00022475"/>
    </source>
</evidence>
<keyword evidence="5 17" id="KW-0812">Transmembrane</keyword>
<dbReference type="Gene3D" id="2.60.40.10">
    <property type="entry name" value="Immunoglobulins"/>
    <property type="match status" value="3"/>
</dbReference>
<dbReference type="SMART" id="SM00409">
    <property type="entry name" value="IG"/>
    <property type="match status" value="2"/>
</dbReference>
<dbReference type="OMA" id="FWVQDPP"/>
<dbReference type="STRING" id="8030.ENSSSAP00000094582"/>
<dbReference type="InterPro" id="IPR051427">
    <property type="entry name" value="Nectin/Nectin-like"/>
</dbReference>
<dbReference type="InterPro" id="IPR013106">
    <property type="entry name" value="Ig_V-set"/>
</dbReference>
<dbReference type="SMART" id="SM00408">
    <property type="entry name" value="IGc2"/>
    <property type="match status" value="1"/>
</dbReference>
<dbReference type="Pfam" id="PF07686">
    <property type="entry name" value="V-set"/>
    <property type="match status" value="1"/>
</dbReference>
<dbReference type="PROSITE" id="PS50835">
    <property type="entry name" value="IG_LIKE"/>
    <property type="match status" value="3"/>
</dbReference>
<evidence type="ECO:0000256" key="12">
    <source>
        <dbReference type="ARBA" id="ARBA00023157"/>
    </source>
</evidence>
<feature type="domain" description="Ig-like" evidence="18">
    <location>
        <begin position="150"/>
        <end position="239"/>
    </location>
</feature>
<feature type="domain" description="Ig-like" evidence="18">
    <location>
        <begin position="35"/>
        <end position="145"/>
    </location>
</feature>
<evidence type="ECO:0000256" key="17">
    <source>
        <dbReference type="SAM" id="Phobius"/>
    </source>
</evidence>
<keyword evidence="4" id="KW-1003">Cell membrane</keyword>
<keyword evidence="7" id="KW-0677">Repeat</keyword>
<dbReference type="FunFam" id="2.60.40.10:FF:000298">
    <property type="entry name" value="Nectin cell adhesion molecule 3"/>
    <property type="match status" value="1"/>
</dbReference>
<keyword evidence="9" id="KW-0965">Cell junction</keyword>
<keyword evidence="10 17" id="KW-1133">Transmembrane helix</keyword>
<dbReference type="InterPro" id="IPR007110">
    <property type="entry name" value="Ig-like_dom"/>
</dbReference>
<accession>A0A1S3NT51</accession>
<evidence type="ECO:0000256" key="16">
    <source>
        <dbReference type="SAM" id="MobiDB-lite"/>
    </source>
</evidence>
<keyword evidence="6" id="KW-0732">Signal</keyword>
<evidence type="ECO:0000256" key="2">
    <source>
        <dbReference type="ARBA" id="ARBA00004536"/>
    </source>
</evidence>
<evidence type="ECO:0000256" key="1">
    <source>
        <dbReference type="ARBA" id="ARBA00004162"/>
    </source>
</evidence>
<dbReference type="Pfam" id="PF08205">
    <property type="entry name" value="C2-set_2"/>
    <property type="match status" value="1"/>
</dbReference>
<keyword evidence="14" id="KW-0393">Immunoglobulin domain</keyword>
<dbReference type="GO" id="GO:0007157">
    <property type="term" value="P:heterophilic cell-cell adhesion via plasma membrane cell adhesion molecules"/>
    <property type="evidence" value="ECO:0007669"/>
    <property type="project" value="TreeGrafter"/>
</dbReference>
<dbReference type="PaxDb" id="8030-ENSSSAP00000094582"/>
<evidence type="ECO:0000256" key="9">
    <source>
        <dbReference type="ARBA" id="ARBA00022949"/>
    </source>
</evidence>
<dbReference type="InterPro" id="IPR036179">
    <property type="entry name" value="Ig-like_dom_sf"/>
</dbReference>